<evidence type="ECO:0000313" key="9">
    <source>
        <dbReference type="Proteomes" id="UP001580407"/>
    </source>
</evidence>
<evidence type="ECO:0000256" key="6">
    <source>
        <dbReference type="SAM" id="Phobius"/>
    </source>
</evidence>
<evidence type="ECO:0000259" key="7">
    <source>
        <dbReference type="PROSITE" id="PS50850"/>
    </source>
</evidence>
<dbReference type="InterPro" id="IPR036259">
    <property type="entry name" value="MFS_trans_sf"/>
</dbReference>
<feature type="transmembrane region" description="Helical" evidence="6">
    <location>
        <begin position="284"/>
        <end position="310"/>
    </location>
</feature>
<evidence type="ECO:0000256" key="3">
    <source>
        <dbReference type="ARBA" id="ARBA00022692"/>
    </source>
</evidence>
<feature type="transmembrane region" description="Helical" evidence="6">
    <location>
        <begin position="346"/>
        <end position="372"/>
    </location>
</feature>
<reference evidence="8 9" key="1">
    <citation type="submission" date="2024-09" db="EMBL/GenBank/DDBJ databases">
        <authorList>
            <person name="Ruan L."/>
        </authorList>
    </citation>
    <scope>NUCLEOTIDE SEQUENCE [LARGE SCALE GENOMIC DNA]</scope>
    <source>
        <strain evidence="8 9">D33</strain>
    </source>
</reference>
<dbReference type="EMBL" id="JBHILM010000003">
    <property type="protein sequence ID" value="MFB5680069.1"/>
    <property type="molecule type" value="Genomic_DNA"/>
</dbReference>
<dbReference type="PANTHER" id="PTHR42718:SF39">
    <property type="entry name" value="ACTINORHODIN TRANSPORTER-RELATED"/>
    <property type="match status" value="1"/>
</dbReference>
<comment type="subcellular location">
    <subcellularLocation>
        <location evidence="1">Cell membrane</location>
        <topology evidence="1">Multi-pass membrane protein</topology>
    </subcellularLocation>
</comment>
<feature type="domain" description="Major facilitator superfamily (MFS) profile" evidence="7">
    <location>
        <begin position="26"/>
        <end position="552"/>
    </location>
</feature>
<comment type="caution">
    <text evidence="8">The sequence shown here is derived from an EMBL/GenBank/DDBJ whole genome shotgun (WGS) entry which is preliminary data.</text>
</comment>
<feature type="transmembrane region" description="Helical" evidence="6">
    <location>
        <begin position="59"/>
        <end position="80"/>
    </location>
</feature>
<dbReference type="CDD" id="cd17321">
    <property type="entry name" value="MFS_MMR_MDR_like"/>
    <property type="match status" value="1"/>
</dbReference>
<keyword evidence="4 6" id="KW-1133">Transmembrane helix</keyword>
<dbReference type="Proteomes" id="UP001580407">
    <property type="component" value="Unassembled WGS sequence"/>
</dbReference>
<feature type="transmembrane region" description="Helical" evidence="6">
    <location>
        <begin position="378"/>
        <end position="404"/>
    </location>
</feature>
<protein>
    <submittedName>
        <fullName evidence="8">MFS transporter</fullName>
    </submittedName>
</protein>
<gene>
    <name evidence="8" type="ORF">ACE3NQ_03920</name>
</gene>
<feature type="transmembrane region" description="Helical" evidence="6">
    <location>
        <begin position="117"/>
        <end position="138"/>
    </location>
</feature>
<dbReference type="InterPro" id="IPR011701">
    <property type="entry name" value="MFS"/>
</dbReference>
<keyword evidence="5 6" id="KW-0472">Membrane</keyword>
<dbReference type="InterPro" id="IPR020846">
    <property type="entry name" value="MFS_dom"/>
</dbReference>
<evidence type="ECO:0000256" key="4">
    <source>
        <dbReference type="ARBA" id="ARBA00022989"/>
    </source>
</evidence>
<dbReference type="PROSITE" id="PS50850">
    <property type="entry name" value="MFS"/>
    <property type="match status" value="1"/>
</dbReference>
<organism evidence="8 9">
    <name type="scientific">Paenibacillus terreus</name>
    <dbReference type="NCBI Taxonomy" id="1387834"/>
    <lineage>
        <taxon>Bacteria</taxon>
        <taxon>Bacillati</taxon>
        <taxon>Bacillota</taxon>
        <taxon>Bacilli</taxon>
        <taxon>Bacillales</taxon>
        <taxon>Paenibacillaceae</taxon>
        <taxon>Paenibacillus</taxon>
    </lineage>
</organism>
<evidence type="ECO:0000313" key="8">
    <source>
        <dbReference type="EMBL" id="MFB5680069.1"/>
    </source>
</evidence>
<feature type="transmembrane region" description="Helical" evidence="6">
    <location>
        <begin position="25"/>
        <end position="47"/>
    </location>
</feature>
<name>A0ABV5B312_9BACL</name>
<dbReference type="PRINTS" id="PR01036">
    <property type="entry name" value="TCRTETB"/>
</dbReference>
<keyword evidence="2" id="KW-0813">Transport</keyword>
<feature type="transmembrane region" description="Helical" evidence="6">
    <location>
        <begin position="316"/>
        <end position="334"/>
    </location>
</feature>
<dbReference type="Gene3D" id="1.20.1250.20">
    <property type="entry name" value="MFS general substrate transporter like domains"/>
    <property type="match status" value="1"/>
</dbReference>
<dbReference type="PANTHER" id="PTHR42718">
    <property type="entry name" value="MAJOR FACILITATOR SUPERFAMILY MULTIDRUG TRANSPORTER MFSC"/>
    <property type="match status" value="1"/>
</dbReference>
<evidence type="ECO:0000256" key="2">
    <source>
        <dbReference type="ARBA" id="ARBA00022448"/>
    </source>
</evidence>
<feature type="transmembrane region" description="Helical" evidence="6">
    <location>
        <begin position="92"/>
        <end position="111"/>
    </location>
</feature>
<feature type="transmembrane region" description="Helical" evidence="6">
    <location>
        <begin position="150"/>
        <end position="172"/>
    </location>
</feature>
<feature type="transmembrane region" description="Helical" evidence="6">
    <location>
        <begin position="416"/>
        <end position="438"/>
    </location>
</feature>
<evidence type="ECO:0000256" key="1">
    <source>
        <dbReference type="ARBA" id="ARBA00004651"/>
    </source>
</evidence>
<dbReference type="Pfam" id="PF07690">
    <property type="entry name" value="MFS_1"/>
    <property type="match status" value="1"/>
</dbReference>
<dbReference type="Gene3D" id="1.20.1720.10">
    <property type="entry name" value="Multidrug resistance protein D"/>
    <property type="match status" value="1"/>
</dbReference>
<evidence type="ECO:0000256" key="5">
    <source>
        <dbReference type="ARBA" id="ARBA00023136"/>
    </source>
</evidence>
<dbReference type="SUPFAM" id="SSF103473">
    <property type="entry name" value="MFS general substrate transporter"/>
    <property type="match status" value="2"/>
</dbReference>
<proteinExistence type="predicted"/>
<keyword evidence="9" id="KW-1185">Reference proteome</keyword>
<keyword evidence="3 6" id="KW-0812">Transmembrane</keyword>
<accession>A0ABV5B312</accession>
<sequence>MNQRNDSIPVPPAATAAEPRQRPRLMLAVMLLSVFMAVANIFIVNVATPSIQRGLHADFYDVQLVVSAYTLAYAVALIIGGRLGDRYGRRRMLLIGIAGFTLTSLLCGIANSSGMLIAIRVLQGLSAALISPQVLSLIQAQYPPERRGMIFGLYGAAQGLAASTGQLIGGLLLAWNPWSLDWRLVFFFNVPIGLVLLFMVPFVSESRDTDRTRMDWYGAAIAAAGLLLLVYPLVQGQKLGWPALLIISLILSVPVLAVFVWTQRRLLASGRRPFMNVRLFGQKSFSLGLAVIFLMITAQSAFFLIMAYLLQMGHGFTALKSGLIILPLGLAYFLASLLSPKLAGRIGAYVLTVGAVMTFIGYLALGFSVWATGWSPNVWLWLPALTLLGAGQGFVASPLTNVVLSKVEKQDIGSASGILTTGMQLASAIGIGLIGIVWMSSLGHYAGQAEARTELQLRQNLAAYALTEEQGEGALAGLRECLSAGSGGGQSVAAGCTNVAVAGSGEEKLIADGVSQTNMRNYTSAFTFSMYVLGLYTMFMIPMTIALAGRKRQNHSRG</sequence>
<feature type="transmembrane region" description="Helical" evidence="6">
    <location>
        <begin position="184"/>
        <end position="204"/>
    </location>
</feature>
<dbReference type="RefSeq" id="WP_375523894.1">
    <property type="nucleotide sequence ID" value="NZ_JBHILM010000003.1"/>
</dbReference>
<feature type="transmembrane region" description="Helical" evidence="6">
    <location>
        <begin position="528"/>
        <end position="548"/>
    </location>
</feature>
<feature type="transmembrane region" description="Helical" evidence="6">
    <location>
        <begin position="240"/>
        <end position="263"/>
    </location>
</feature>
<feature type="transmembrane region" description="Helical" evidence="6">
    <location>
        <begin position="216"/>
        <end position="234"/>
    </location>
</feature>